<evidence type="ECO:0000256" key="6">
    <source>
        <dbReference type="ARBA" id="ARBA00022679"/>
    </source>
</evidence>
<reference evidence="14 15" key="1">
    <citation type="submission" date="2019-06" db="EMBL/GenBank/DDBJ databases">
        <title>A chromosomal-level reference genome of Carpinus fangiana (Coryloideae, Betulaceae).</title>
        <authorList>
            <person name="Yang X."/>
            <person name="Wang Z."/>
            <person name="Zhang L."/>
            <person name="Hao G."/>
            <person name="Liu J."/>
            <person name="Yang Y."/>
        </authorList>
    </citation>
    <scope>NUCLEOTIDE SEQUENCE [LARGE SCALE GENOMIC DNA]</scope>
    <source>
        <strain evidence="14">Cfa_2016G</strain>
        <tissue evidence="14">Leaf</tissue>
    </source>
</reference>
<dbReference type="InterPro" id="IPR038887">
    <property type="entry name" value="Nus1/NgBR"/>
</dbReference>
<feature type="compositionally biased region" description="Pro residues" evidence="13">
    <location>
        <begin position="228"/>
        <end position="241"/>
    </location>
</feature>
<dbReference type="Gene3D" id="3.40.1180.10">
    <property type="entry name" value="Decaprenyl diphosphate synthase-like"/>
    <property type="match status" value="2"/>
</dbReference>
<feature type="region of interest" description="Disordered" evidence="13">
    <location>
        <begin position="131"/>
        <end position="153"/>
    </location>
</feature>
<evidence type="ECO:0000313" key="15">
    <source>
        <dbReference type="Proteomes" id="UP000327013"/>
    </source>
</evidence>
<evidence type="ECO:0000256" key="7">
    <source>
        <dbReference type="ARBA" id="ARBA00022692"/>
    </source>
</evidence>
<dbReference type="GO" id="GO:0005789">
    <property type="term" value="C:endoplasmic reticulum membrane"/>
    <property type="evidence" value="ECO:0007669"/>
    <property type="project" value="UniProtKB-SubCell"/>
</dbReference>
<feature type="compositionally biased region" description="Polar residues" evidence="13">
    <location>
        <begin position="207"/>
        <end position="216"/>
    </location>
</feature>
<dbReference type="InterPro" id="IPR036424">
    <property type="entry name" value="UPP_synth-like_sf"/>
</dbReference>
<keyword evidence="6" id="KW-0808">Transferase</keyword>
<evidence type="ECO:0000256" key="5">
    <source>
        <dbReference type="ARBA" id="ARBA00012596"/>
    </source>
</evidence>
<evidence type="ECO:0000256" key="1">
    <source>
        <dbReference type="ARBA" id="ARBA00001946"/>
    </source>
</evidence>
<comment type="catalytic activity">
    <reaction evidence="12">
        <text>n isopentenyl diphosphate + (2E,6E)-farnesyl diphosphate = a di-trans,poly-cis-polyprenyl diphosphate + n diphosphate</text>
        <dbReference type="Rhea" id="RHEA:53008"/>
        <dbReference type="Rhea" id="RHEA-COMP:19494"/>
        <dbReference type="ChEBI" id="CHEBI:33019"/>
        <dbReference type="ChEBI" id="CHEBI:128769"/>
        <dbReference type="ChEBI" id="CHEBI:136960"/>
        <dbReference type="ChEBI" id="CHEBI:175763"/>
        <dbReference type="EC" id="2.5.1.87"/>
    </reaction>
</comment>
<protein>
    <recommendedName>
        <fullName evidence="5">ditrans,polycis-polyprenyl diphosphate synthase [(2E,6E)-farnesyldiphosphate specific]</fullName>
        <ecNumber evidence="5">2.5.1.87</ecNumber>
    </recommendedName>
</protein>
<keyword evidence="9" id="KW-0460">Magnesium</keyword>
<dbReference type="Proteomes" id="UP000327013">
    <property type="component" value="Unassembled WGS sequence"/>
</dbReference>
<evidence type="ECO:0000256" key="9">
    <source>
        <dbReference type="ARBA" id="ARBA00022842"/>
    </source>
</evidence>
<accession>A0A5N6KYD6</accession>
<dbReference type="EC" id="2.5.1.87" evidence="5"/>
<evidence type="ECO:0000256" key="2">
    <source>
        <dbReference type="ARBA" id="ARBA00004586"/>
    </source>
</evidence>
<dbReference type="UniPathway" id="UPA00378"/>
<dbReference type="EMBL" id="VIBQ01000016">
    <property type="protein sequence ID" value="KAB8356682.1"/>
    <property type="molecule type" value="Genomic_DNA"/>
</dbReference>
<keyword evidence="15" id="KW-1185">Reference proteome</keyword>
<evidence type="ECO:0000256" key="13">
    <source>
        <dbReference type="SAM" id="MobiDB-lite"/>
    </source>
</evidence>
<evidence type="ECO:0000256" key="3">
    <source>
        <dbReference type="ARBA" id="ARBA00004922"/>
    </source>
</evidence>
<proteinExistence type="inferred from homology"/>
<dbReference type="GO" id="GO:0045547">
    <property type="term" value="F:ditrans,polycis-polyprenyl diphosphate synthase [(2E,6E)-farnesyl diphosphate specific] activity"/>
    <property type="evidence" value="ECO:0007669"/>
    <property type="project" value="UniProtKB-EC"/>
</dbReference>
<feature type="region of interest" description="Disordered" evidence="13">
    <location>
        <begin position="207"/>
        <end position="261"/>
    </location>
</feature>
<name>A0A5N6KYD6_9ROSI</name>
<evidence type="ECO:0000256" key="10">
    <source>
        <dbReference type="ARBA" id="ARBA00022989"/>
    </source>
</evidence>
<evidence type="ECO:0000256" key="11">
    <source>
        <dbReference type="ARBA" id="ARBA00023136"/>
    </source>
</evidence>
<evidence type="ECO:0000256" key="8">
    <source>
        <dbReference type="ARBA" id="ARBA00022824"/>
    </source>
</evidence>
<dbReference type="PANTHER" id="PTHR21528:SF0">
    <property type="entry name" value="DEHYDRODOLICHYL DIPHOSPHATE SYNTHASE COMPLEX SUBUNIT NUS1"/>
    <property type="match status" value="1"/>
</dbReference>
<keyword evidence="8" id="KW-0256">Endoplasmic reticulum</keyword>
<keyword evidence="11" id="KW-0472">Membrane</keyword>
<keyword evidence="10" id="KW-1133">Transmembrane helix</keyword>
<dbReference type="PANTHER" id="PTHR21528">
    <property type="entry name" value="DEHYDRODOLICHYL DIPHOSPHATE SYNTHASE COMPLEX SUBUNIT NUS1"/>
    <property type="match status" value="1"/>
</dbReference>
<comment type="similarity">
    <text evidence="4">Belongs to the UPP synthase family.</text>
</comment>
<feature type="compositionally biased region" description="Low complexity" evidence="13">
    <location>
        <begin position="133"/>
        <end position="147"/>
    </location>
</feature>
<organism evidence="14 15">
    <name type="scientific">Carpinus fangiana</name>
    <dbReference type="NCBI Taxonomy" id="176857"/>
    <lineage>
        <taxon>Eukaryota</taxon>
        <taxon>Viridiplantae</taxon>
        <taxon>Streptophyta</taxon>
        <taxon>Embryophyta</taxon>
        <taxon>Tracheophyta</taxon>
        <taxon>Spermatophyta</taxon>
        <taxon>Magnoliopsida</taxon>
        <taxon>eudicotyledons</taxon>
        <taxon>Gunneridae</taxon>
        <taxon>Pentapetalae</taxon>
        <taxon>rosids</taxon>
        <taxon>fabids</taxon>
        <taxon>Fagales</taxon>
        <taxon>Betulaceae</taxon>
        <taxon>Carpinus</taxon>
    </lineage>
</organism>
<comment type="cofactor">
    <cofactor evidence="1">
        <name>Mg(2+)</name>
        <dbReference type="ChEBI" id="CHEBI:18420"/>
    </cofactor>
</comment>
<evidence type="ECO:0000256" key="4">
    <source>
        <dbReference type="ARBA" id="ARBA00005432"/>
    </source>
</evidence>
<comment type="subcellular location">
    <subcellularLocation>
        <location evidence="2">Endoplasmic reticulum membrane</location>
    </subcellularLocation>
</comment>
<dbReference type="OrthoDB" id="19639at2759"/>
<dbReference type="GO" id="GO:1904423">
    <property type="term" value="C:dehydrodolichyl diphosphate synthase complex"/>
    <property type="evidence" value="ECO:0007669"/>
    <property type="project" value="InterPro"/>
</dbReference>
<keyword evidence="7" id="KW-0812">Transmembrane</keyword>
<sequence>MPGVVETQAFRRGVLPDGRTASKEDREQLLKPYLPSPNDSAASTQKLQRNSFNVSRPHLRPVLASLLHKLIFSTIQLVFSIYITIRQTYHAVLDRIFSILYHHHRTPELIRRDVKGLSRVPKHLSVIVDLNPSTSSRSTSPGSTESTNESKPEDAEALMKLIGDVAEISCWCACTGIPMISIYERTGVLRQHIPTLHRSLTRMMQSYFPPSSSQLPSLHIRAPHHPSYSPPSSPPSSPPPYSDEMEQNGEPTDPSDRPNLNLLLLSASDGRETLVDLTKTLTEMAQRGKLRPADVTSELIDAEVTASSCGEPDLLVLMAPSSYRGAAFRSAKGRVRKTLAGQIDHGDIQDSSGSGAGGDVCLRGYPPWQVRLTEIFHVQDNSGVDYQGFLRALHRYAKAEMRLGR</sequence>
<dbReference type="AlphaFoldDB" id="A0A5N6KYD6"/>
<comment type="pathway">
    <text evidence="3">Protein modification; protein glycosylation.</text>
</comment>
<dbReference type="SUPFAM" id="SSF64005">
    <property type="entry name" value="Undecaprenyl diphosphate synthase"/>
    <property type="match status" value="2"/>
</dbReference>
<comment type="caution">
    <text evidence="14">The sequence shown here is derived from an EMBL/GenBank/DDBJ whole genome shotgun (WGS) entry which is preliminary data.</text>
</comment>
<evidence type="ECO:0000313" key="14">
    <source>
        <dbReference type="EMBL" id="KAB8356682.1"/>
    </source>
</evidence>
<gene>
    <name evidence="14" type="ORF">FH972_024258</name>
</gene>
<evidence type="ECO:0000256" key="12">
    <source>
        <dbReference type="ARBA" id="ARBA00047353"/>
    </source>
</evidence>